<name>A0AA39RDG6_ACESA</name>
<sequence>MKISVVPFVSSFPALTGLEIQDPLLANSHVDSSIHQSDIDAGVGTGVLSVHDQPVVTIPPTLAGLSPSLPILLPALVPTHPTISKMLARATKARRSSARVPKQALTVSSIGTPPVDFPSIPVPPPAYSLRHHRMEKGKETVSVFTPFVVLSPGLGLIDRRKQEVISCFATACTGNTDAMFSMLGDMLVTRGASILVEV</sequence>
<organism evidence="1 2">
    <name type="scientific">Acer saccharum</name>
    <name type="common">Sugar maple</name>
    <dbReference type="NCBI Taxonomy" id="4024"/>
    <lineage>
        <taxon>Eukaryota</taxon>
        <taxon>Viridiplantae</taxon>
        <taxon>Streptophyta</taxon>
        <taxon>Embryophyta</taxon>
        <taxon>Tracheophyta</taxon>
        <taxon>Spermatophyta</taxon>
        <taxon>Magnoliopsida</taxon>
        <taxon>eudicotyledons</taxon>
        <taxon>Gunneridae</taxon>
        <taxon>Pentapetalae</taxon>
        <taxon>rosids</taxon>
        <taxon>malvids</taxon>
        <taxon>Sapindales</taxon>
        <taxon>Sapindaceae</taxon>
        <taxon>Hippocastanoideae</taxon>
        <taxon>Acereae</taxon>
        <taxon>Acer</taxon>
    </lineage>
</organism>
<evidence type="ECO:0000313" key="1">
    <source>
        <dbReference type="EMBL" id="KAK0571685.1"/>
    </source>
</evidence>
<dbReference type="EMBL" id="JAUESC010000388">
    <property type="protein sequence ID" value="KAK0571685.1"/>
    <property type="molecule type" value="Genomic_DNA"/>
</dbReference>
<evidence type="ECO:0000313" key="2">
    <source>
        <dbReference type="Proteomes" id="UP001168877"/>
    </source>
</evidence>
<keyword evidence="2" id="KW-1185">Reference proteome</keyword>
<proteinExistence type="predicted"/>
<dbReference type="Proteomes" id="UP001168877">
    <property type="component" value="Unassembled WGS sequence"/>
</dbReference>
<comment type="caution">
    <text evidence="1">The sequence shown here is derived from an EMBL/GenBank/DDBJ whole genome shotgun (WGS) entry which is preliminary data.</text>
</comment>
<reference evidence="1" key="2">
    <citation type="submission" date="2023-06" db="EMBL/GenBank/DDBJ databases">
        <authorList>
            <person name="Swenson N.G."/>
            <person name="Wegrzyn J.L."/>
            <person name="Mcevoy S.L."/>
        </authorList>
    </citation>
    <scope>NUCLEOTIDE SEQUENCE</scope>
    <source>
        <strain evidence="1">NS2018</strain>
        <tissue evidence="1">Leaf</tissue>
    </source>
</reference>
<accession>A0AA39RDG6</accession>
<dbReference type="AlphaFoldDB" id="A0AA39RDG6"/>
<reference evidence="1" key="1">
    <citation type="journal article" date="2022" name="Plant J.">
        <title>Strategies of tolerance reflected in two North American maple genomes.</title>
        <authorList>
            <person name="McEvoy S.L."/>
            <person name="Sezen U.U."/>
            <person name="Trouern-Trend A."/>
            <person name="McMahon S.M."/>
            <person name="Schaberg P.G."/>
            <person name="Yang J."/>
            <person name="Wegrzyn J.L."/>
            <person name="Swenson N.G."/>
        </authorList>
    </citation>
    <scope>NUCLEOTIDE SEQUENCE</scope>
    <source>
        <strain evidence="1">NS2018</strain>
    </source>
</reference>
<protein>
    <submittedName>
        <fullName evidence="1">Uncharacterized protein</fullName>
    </submittedName>
</protein>
<gene>
    <name evidence="1" type="ORF">LWI29_019925</name>
</gene>